<feature type="transmembrane region" description="Helical" evidence="1">
    <location>
        <begin position="121"/>
        <end position="138"/>
    </location>
</feature>
<accession>A0ABC8YXK0</accession>
<evidence type="ECO:0000313" key="2">
    <source>
        <dbReference type="EMBL" id="CAL4952058.1"/>
    </source>
</evidence>
<feature type="transmembrane region" description="Helical" evidence="1">
    <location>
        <begin position="150"/>
        <end position="172"/>
    </location>
</feature>
<feature type="transmembrane region" description="Helical" evidence="1">
    <location>
        <begin position="193"/>
        <end position="214"/>
    </location>
</feature>
<gene>
    <name evidence="2" type="ORF">URODEC1_LOCUS39293</name>
</gene>
<reference evidence="2 3" key="2">
    <citation type="submission" date="2024-10" db="EMBL/GenBank/DDBJ databases">
        <authorList>
            <person name="Ryan C."/>
        </authorList>
    </citation>
    <scope>NUCLEOTIDE SEQUENCE [LARGE SCALE GENOMIC DNA]</scope>
</reference>
<sequence length="267" mass="27056">MGISNRLRPALGRITSSVASTASYGITRVLSFTDSFNERTSLLLDAALAHEPEHQEPASPSSGQSHDAADPALTTAIAATFDIEAAAAPATLSIRGRGGGGAQEPLAAAAQDVESKRVAKVVHTVCIFGASASLLLFVNPPRHQGRGGGAMYRAHLFFVCLGLFASLGLSIFSIVARPGGEAAVAAVQKWGMVAAVAAVLAASALRMAVMLPVAASLESAWVAAFVLAGVVGVYLSLAWKFGGGRQQAEASSSCGSYHGAGGVADPV</sequence>
<proteinExistence type="predicted"/>
<feature type="transmembrane region" description="Helical" evidence="1">
    <location>
        <begin position="220"/>
        <end position="239"/>
    </location>
</feature>
<evidence type="ECO:0000256" key="1">
    <source>
        <dbReference type="SAM" id="Phobius"/>
    </source>
</evidence>
<dbReference type="EMBL" id="OZ075127">
    <property type="protein sequence ID" value="CAL4952058.1"/>
    <property type="molecule type" value="Genomic_DNA"/>
</dbReference>
<dbReference type="Proteomes" id="UP001497457">
    <property type="component" value="Chromosome 17b"/>
</dbReference>
<protein>
    <submittedName>
        <fullName evidence="2">Uncharacterized protein</fullName>
    </submittedName>
</protein>
<dbReference type="AlphaFoldDB" id="A0ABC8YXK0"/>
<name>A0ABC8YXK0_9POAL</name>
<keyword evidence="1" id="KW-0812">Transmembrane</keyword>
<keyword evidence="3" id="KW-1185">Reference proteome</keyword>
<keyword evidence="1" id="KW-0472">Membrane</keyword>
<keyword evidence="1" id="KW-1133">Transmembrane helix</keyword>
<reference evidence="3" key="1">
    <citation type="submission" date="2024-06" db="EMBL/GenBank/DDBJ databases">
        <authorList>
            <person name="Ryan C."/>
        </authorList>
    </citation>
    <scope>NUCLEOTIDE SEQUENCE [LARGE SCALE GENOMIC DNA]</scope>
</reference>
<evidence type="ECO:0000313" key="3">
    <source>
        <dbReference type="Proteomes" id="UP001497457"/>
    </source>
</evidence>
<organism evidence="2 3">
    <name type="scientific">Urochloa decumbens</name>
    <dbReference type="NCBI Taxonomy" id="240449"/>
    <lineage>
        <taxon>Eukaryota</taxon>
        <taxon>Viridiplantae</taxon>
        <taxon>Streptophyta</taxon>
        <taxon>Embryophyta</taxon>
        <taxon>Tracheophyta</taxon>
        <taxon>Spermatophyta</taxon>
        <taxon>Magnoliopsida</taxon>
        <taxon>Liliopsida</taxon>
        <taxon>Poales</taxon>
        <taxon>Poaceae</taxon>
        <taxon>PACMAD clade</taxon>
        <taxon>Panicoideae</taxon>
        <taxon>Panicodae</taxon>
        <taxon>Paniceae</taxon>
        <taxon>Melinidinae</taxon>
        <taxon>Urochloa</taxon>
    </lineage>
</organism>